<evidence type="ECO:0000313" key="2">
    <source>
        <dbReference type="EMBL" id="QDT59952.1"/>
    </source>
</evidence>
<proteinExistence type="predicted"/>
<feature type="region of interest" description="Disordered" evidence="1">
    <location>
        <begin position="15"/>
        <end position="40"/>
    </location>
</feature>
<dbReference type="AlphaFoldDB" id="A0A517SUZ7"/>
<dbReference type="RefSeq" id="WP_145272145.1">
    <property type="nucleotide sequence ID" value="NZ_CP036272.1"/>
</dbReference>
<name>A0A517SUZ7_9BACT</name>
<protein>
    <submittedName>
        <fullName evidence="2">Uncharacterized protein</fullName>
    </submittedName>
</protein>
<keyword evidence="3" id="KW-1185">Reference proteome</keyword>
<organism evidence="2 3">
    <name type="scientific">Stieleria bergensis</name>
    <dbReference type="NCBI Taxonomy" id="2528025"/>
    <lineage>
        <taxon>Bacteria</taxon>
        <taxon>Pseudomonadati</taxon>
        <taxon>Planctomycetota</taxon>
        <taxon>Planctomycetia</taxon>
        <taxon>Pirellulales</taxon>
        <taxon>Pirellulaceae</taxon>
        <taxon>Stieleria</taxon>
    </lineage>
</organism>
<dbReference type="Proteomes" id="UP000315003">
    <property type="component" value="Chromosome"/>
</dbReference>
<evidence type="ECO:0000313" key="3">
    <source>
        <dbReference type="Proteomes" id="UP000315003"/>
    </source>
</evidence>
<dbReference type="EMBL" id="CP036272">
    <property type="protein sequence ID" value="QDT59952.1"/>
    <property type="molecule type" value="Genomic_DNA"/>
</dbReference>
<sequence length="131" mass="14600">MIEFIRRLFGNDVASEVGPPTGKTGNEWDESDFDGHDTPLAVSGGPEFVAFCVQQGTCELNGKVLDKFKEIMKKYPLPEEDNDDELDDDYDAQDHFAVVVRQGLIAAGLVPPGDPERYQYKIAMGFIHYAE</sequence>
<evidence type="ECO:0000256" key="1">
    <source>
        <dbReference type="SAM" id="MobiDB-lite"/>
    </source>
</evidence>
<reference evidence="2 3" key="1">
    <citation type="submission" date="2019-02" db="EMBL/GenBank/DDBJ databases">
        <title>Deep-cultivation of Planctomycetes and their phenomic and genomic characterization uncovers novel biology.</title>
        <authorList>
            <person name="Wiegand S."/>
            <person name="Jogler M."/>
            <person name="Boedeker C."/>
            <person name="Pinto D."/>
            <person name="Vollmers J."/>
            <person name="Rivas-Marin E."/>
            <person name="Kohn T."/>
            <person name="Peeters S.H."/>
            <person name="Heuer A."/>
            <person name="Rast P."/>
            <person name="Oberbeckmann S."/>
            <person name="Bunk B."/>
            <person name="Jeske O."/>
            <person name="Meyerdierks A."/>
            <person name="Storesund J.E."/>
            <person name="Kallscheuer N."/>
            <person name="Luecker S."/>
            <person name="Lage O.M."/>
            <person name="Pohl T."/>
            <person name="Merkel B.J."/>
            <person name="Hornburger P."/>
            <person name="Mueller R.-W."/>
            <person name="Bruemmer F."/>
            <person name="Labrenz M."/>
            <person name="Spormann A.M."/>
            <person name="Op den Camp H."/>
            <person name="Overmann J."/>
            <person name="Amann R."/>
            <person name="Jetten M.S.M."/>
            <person name="Mascher T."/>
            <person name="Medema M.H."/>
            <person name="Devos D.P."/>
            <person name="Kaster A.-K."/>
            <person name="Ovreas L."/>
            <person name="Rohde M."/>
            <person name="Galperin M.Y."/>
            <person name="Jogler C."/>
        </authorList>
    </citation>
    <scope>NUCLEOTIDE SEQUENCE [LARGE SCALE GENOMIC DNA]</scope>
    <source>
        <strain evidence="2 3">SV_7m_r</strain>
    </source>
</reference>
<gene>
    <name evidence="2" type="ORF">SV7mr_24660</name>
</gene>
<accession>A0A517SUZ7</accession>
<dbReference type="OrthoDB" id="272073at2"/>